<dbReference type="GO" id="GO:0005524">
    <property type="term" value="F:ATP binding"/>
    <property type="evidence" value="ECO:0007669"/>
    <property type="project" value="UniProtKB-KW"/>
</dbReference>
<protein>
    <recommendedName>
        <fullName evidence="4">Mur ligase C-terminal domain-containing protein</fullName>
    </recommendedName>
</protein>
<evidence type="ECO:0000313" key="6">
    <source>
        <dbReference type="Proteomes" id="UP001165041"/>
    </source>
</evidence>
<dbReference type="Gene3D" id="3.90.190.20">
    <property type="entry name" value="Mur ligase, C-terminal domain"/>
    <property type="match status" value="1"/>
</dbReference>
<dbReference type="Proteomes" id="UP001165041">
    <property type="component" value="Unassembled WGS sequence"/>
</dbReference>
<keyword evidence="3" id="KW-0067">ATP-binding</keyword>
<sequence length="117" mass="12024">MDTESPQRLIAVLGEIAELGDEAVAGHRSVGREAGELGIDLVVAVGGDLAKQLALAAGEHGVPTVAIVADNETATAYLQSIVKPGDVVLVKGSRSGMRWQIAQALAGQPVAGWGEWN</sequence>
<dbReference type="AlphaFoldDB" id="A0A9W6V4Q2"/>
<dbReference type="InterPro" id="IPR004101">
    <property type="entry name" value="Mur_ligase_C"/>
</dbReference>
<dbReference type="InterPro" id="IPR036615">
    <property type="entry name" value="Mur_ligase_C_dom_sf"/>
</dbReference>
<dbReference type="RefSeq" id="WP_285740515.1">
    <property type="nucleotide sequence ID" value="NZ_BSSA01000042.1"/>
</dbReference>
<evidence type="ECO:0000313" key="5">
    <source>
        <dbReference type="EMBL" id="GLW74956.1"/>
    </source>
</evidence>
<organism evidence="5 6">
    <name type="scientific">Kitasatospora phosalacinea</name>
    <dbReference type="NCBI Taxonomy" id="2065"/>
    <lineage>
        <taxon>Bacteria</taxon>
        <taxon>Bacillati</taxon>
        <taxon>Actinomycetota</taxon>
        <taxon>Actinomycetes</taxon>
        <taxon>Kitasatosporales</taxon>
        <taxon>Streptomycetaceae</taxon>
        <taxon>Kitasatospora</taxon>
    </lineage>
</organism>
<dbReference type="Pfam" id="PF02875">
    <property type="entry name" value="Mur_ligase_C"/>
    <property type="match status" value="1"/>
</dbReference>
<keyword evidence="2" id="KW-0547">Nucleotide-binding</keyword>
<evidence type="ECO:0000259" key="4">
    <source>
        <dbReference type="Pfam" id="PF02875"/>
    </source>
</evidence>
<accession>A0A9W6V4Q2</accession>
<gene>
    <name evidence="5" type="ORF">Kpho02_72530</name>
</gene>
<evidence type="ECO:0000256" key="3">
    <source>
        <dbReference type="ARBA" id="ARBA00022840"/>
    </source>
</evidence>
<dbReference type="PANTHER" id="PTHR43024:SF1">
    <property type="entry name" value="UDP-N-ACETYLMURAMOYL-TRIPEPTIDE--D-ALANYL-D-ALANINE LIGASE"/>
    <property type="match status" value="1"/>
</dbReference>
<comment type="caution">
    <text evidence="5">The sequence shown here is derived from an EMBL/GenBank/DDBJ whole genome shotgun (WGS) entry which is preliminary data.</text>
</comment>
<reference evidence="5" key="1">
    <citation type="submission" date="2023-02" db="EMBL/GenBank/DDBJ databases">
        <title>Kitasatospora phosalacinea NBRC 14627.</title>
        <authorList>
            <person name="Ichikawa N."/>
            <person name="Sato H."/>
            <person name="Tonouchi N."/>
        </authorList>
    </citation>
    <scope>NUCLEOTIDE SEQUENCE</scope>
    <source>
        <strain evidence="5">NBRC 14627</strain>
    </source>
</reference>
<dbReference type="EMBL" id="BSSA01000042">
    <property type="protein sequence ID" value="GLW74956.1"/>
    <property type="molecule type" value="Genomic_DNA"/>
</dbReference>
<proteinExistence type="predicted"/>
<dbReference type="InterPro" id="IPR051046">
    <property type="entry name" value="MurCDEF_CellWall_CoF430Synth"/>
</dbReference>
<dbReference type="GO" id="GO:0016881">
    <property type="term" value="F:acid-amino acid ligase activity"/>
    <property type="evidence" value="ECO:0007669"/>
    <property type="project" value="InterPro"/>
</dbReference>
<keyword evidence="1" id="KW-0436">Ligase</keyword>
<name>A0A9W6V4Q2_9ACTN</name>
<evidence type="ECO:0000256" key="1">
    <source>
        <dbReference type="ARBA" id="ARBA00022598"/>
    </source>
</evidence>
<evidence type="ECO:0000256" key="2">
    <source>
        <dbReference type="ARBA" id="ARBA00022741"/>
    </source>
</evidence>
<feature type="domain" description="Mur ligase C-terminal" evidence="4">
    <location>
        <begin position="5"/>
        <end position="94"/>
    </location>
</feature>
<dbReference type="PANTHER" id="PTHR43024">
    <property type="entry name" value="UDP-N-ACETYLMURAMOYL-TRIPEPTIDE--D-ALANYL-D-ALANINE LIGASE"/>
    <property type="match status" value="1"/>
</dbReference>
<dbReference type="SUPFAM" id="SSF53244">
    <property type="entry name" value="MurD-like peptide ligases, peptide-binding domain"/>
    <property type="match status" value="1"/>
</dbReference>